<keyword evidence="2" id="KW-0813">Transport</keyword>
<sequence length="71" mass="7332">MAGGGMALAPTGVAMERAQHYKGRVTPFVLMACLVAAIGGSIFGYDIGISGEAPYCPKRVANCPPVLSHRP</sequence>
<evidence type="ECO:0000313" key="2">
    <source>
        <dbReference type="EMBL" id="KAK8953248.1"/>
    </source>
</evidence>
<name>A0ABR2LWN0_9ASPA</name>
<reference evidence="2 3" key="1">
    <citation type="journal article" date="2022" name="Nat. Plants">
        <title>Genomes of leafy and leafless Platanthera orchids illuminate the evolution of mycoheterotrophy.</title>
        <authorList>
            <person name="Li M.H."/>
            <person name="Liu K.W."/>
            <person name="Li Z."/>
            <person name="Lu H.C."/>
            <person name="Ye Q.L."/>
            <person name="Zhang D."/>
            <person name="Wang J.Y."/>
            <person name="Li Y.F."/>
            <person name="Zhong Z.M."/>
            <person name="Liu X."/>
            <person name="Yu X."/>
            <person name="Liu D.K."/>
            <person name="Tu X.D."/>
            <person name="Liu B."/>
            <person name="Hao Y."/>
            <person name="Liao X.Y."/>
            <person name="Jiang Y.T."/>
            <person name="Sun W.H."/>
            <person name="Chen J."/>
            <person name="Chen Y.Q."/>
            <person name="Ai Y."/>
            <person name="Zhai J.W."/>
            <person name="Wu S.S."/>
            <person name="Zhou Z."/>
            <person name="Hsiao Y.Y."/>
            <person name="Wu W.L."/>
            <person name="Chen Y.Y."/>
            <person name="Lin Y.F."/>
            <person name="Hsu J.L."/>
            <person name="Li C.Y."/>
            <person name="Wang Z.W."/>
            <person name="Zhao X."/>
            <person name="Zhong W.Y."/>
            <person name="Ma X.K."/>
            <person name="Ma L."/>
            <person name="Huang J."/>
            <person name="Chen G.Z."/>
            <person name="Huang M.Z."/>
            <person name="Huang L."/>
            <person name="Peng D.H."/>
            <person name="Luo Y.B."/>
            <person name="Zou S.Q."/>
            <person name="Chen S.P."/>
            <person name="Lan S."/>
            <person name="Tsai W.C."/>
            <person name="Van de Peer Y."/>
            <person name="Liu Z.J."/>
        </authorList>
    </citation>
    <scope>NUCLEOTIDE SEQUENCE [LARGE SCALE GENOMIC DNA]</scope>
    <source>
        <strain evidence="2">Lor288</strain>
    </source>
</reference>
<dbReference type="Proteomes" id="UP001412067">
    <property type="component" value="Unassembled WGS sequence"/>
</dbReference>
<organism evidence="2 3">
    <name type="scientific">Platanthera guangdongensis</name>
    <dbReference type="NCBI Taxonomy" id="2320717"/>
    <lineage>
        <taxon>Eukaryota</taxon>
        <taxon>Viridiplantae</taxon>
        <taxon>Streptophyta</taxon>
        <taxon>Embryophyta</taxon>
        <taxon>Tracheophyta</taxon>
        <taxon>Spermatophyta</taxon>
        <taxon>Magnoliopsida</taxon>
        <taxon>Liliopsida</taxon>
        <taxon>Asparagales</taxon>
        <taxon>Orchidaceae</taxon>
        <taxon>Orchidoideae</taxon>
        <taxon>Orchideae</taxon>
        <taxon>Orchidinae</taxon>
        <taxon>Platanthera</taxon>
    </lineage>
</organism>
<keyword evidence="1" id="KW-1133">Transmembrane helix</keyword>
<keyword evidence="2" id="KW-0762">Sugar transport</keyword>
<keyword evidence="1" id="KW-0812">Transmembrane</keyword>
<feature type="transmembrane region" description="Helical" evidence="1">
    <location>
        <begin position="25"/>
        <end position="45"/>
    </location>
</feature>
<proteinExistence type="predicted"/>
<protein>
    <submittedName>
        <fullName evidence="2">Sugar transport protein 7</fullName>
    </submittedName>
</protein>
<dbReference type="EMBL" id="JBBWWR010000014">
    <property type="protein sequence ID" value="KAK8953248.1"/>
    <property type="molecule type" value="Genomic_DNA"/>
</dbReference>
<keyword evidence="1" id="KW-0472">Membrane</keyword>
<evidence type="ECO:0000256" key="1">
    <source>
        <dbReference type="SAM" id="Phobius"/>
    </source>
</evidence>
<comment type="caution">
    <text evidence="2">The sequence shown here is derived from an EMBL/GenBank/DDBJ whole genome shotgun (WGS) entry which is preliminary data.</text>
</comment>
<keyword evidence="3" id="KW-1185">Reference proteome</keyword>
<accession>A0ABR2LWN0</accession>
<evidence type="ECO:0000313" key="3">
    <source>
        <dbReference type="Proteomes" id="UP001412067"/>
    </source>
</evidence>
<gene>
    <name evidence="2" type="primary">STP7</name>
    <name evidence="2" type="ORF">KSP40_PGU012162</name>
</gene>